<dbReference type="PROSITE" id="PS50888">
    <property type="entry name" value="BHLH"/>
    <property type="match status" value="1"/>
</dbReference>
<comment type="similarity">
    <text evidence="9">Belongs to the HEY family.</text>
</comment>
<dbReference type="Pfam" id="PF00010">
    <property type="entry name" value="HLH"/>
    <property type="match status" value="1"/>
</dbReference>
<feature type="compositionally biased region" description="Low complexity" evidence="10">
    <location>
        <begin position="241"/>
        <end position="250"/>
    </location>
</feature>
<dbReference type="InterPro" id="IPR050370">
    <property type="entry name" value="HES_HEY"/>
</dbReference>
<dbReference type="GO" id="GO:0003677">
    <property type="term" value="F:DNA binding"/>
    <property type="evidence" value="ECO:0007669"/>
    <property type="project" value="UniProtKB-KW"/>
</dbReference>
<evidence type="ECO:0000256" key="5">
    <source>
        <dbReference type="ARBA" id="ARBA00023015"/>
    </source>
</evidence>
<feature type="domain" description="Orange" evidence="12">
    <location>
        <begin position="126"/>
        <end position="158"/>
    </location>
</feature>
<evidence type="ECO:0000256" key="8">
    <source>
        <dbReference type="ARBA" id="ARBA00023242"/>
    </source>
</evidence>
<feature type="domain" description="BHLH" evidence="11">
    <location>
        <begin position="49"/>
        <end position="104"/>
    </location>
</feature>
<keyword evidence="4" id="KW-0914">Notch signaling pathway</keyword>
<dbReference type="OMA" id="DTTPCRL"/>
<dbReference type="SMART" id="SM00353">
    <property type="entry name" value="HLH"/>
    <property type="match status" value="1"/>
</dbReference>
<dbReference type="Gene3D" id="6.10.250.980">
    <property type="match status" value="1"/>
</dbReference>
<evidence type="ECO:0000313" key="14">
    <source>
        <dbReference type="Proteomes" id="UP000261560"/>
    </source>
</evidence>
<evidence type="ECO:0000256" key="3">
    <source>
        <dbReference type="ARBA" id="ARBA00022491"/>
    </source>
</evidence>
<name>A0A3B3CG01_ORYME</name>
<dbReference type="InterPro" id="IPR003650">
    <property type="entry name" value="Orange_dom"/>
</dbReference>
<dbReference type="PANTHER" id="PTHR10985">
    <property type="entry name" value="BASIC HELIX-LOOP-HELIX TRANSCRIPTION FACTOR, HES-RELATED"/>
    <property type="match status" value="1"/>
</dbReference>
<evidence type="ECO:0000256" key="4">
    <source>
        <dbReference type="ARBA" id="ARBA00022976"/>
    </source>
</evidence>
<evidence type="ECO:0000256" key="1">
    <source>
        <dbReference type="ARBA" id="ARBA00004123"/>
    </source>
</evidence>
<protein>
    <submittedName>
        <fullName evidence="13">Hes-related family bHLH transcription factor with YRPW motif 2</fullName>
    </submittedName>
</protein>
<dbReference type="GO" id="GO:0001570">
    <property type="term" value="P:vasculogenesis"/>
    <property type="evidence" value="ECO:0007669"/>
    <property type="project" value="Ensembl"/>
</dbReference>
<evidence type="ECO:0000256" key="7">
    <source>
        <dbReference type="ARBA" id="ARBA00023163"/>
    </source>
</evidence>
<dbReference type="Ensembl" id="ENSOMET00000024985.1">
    <property type="protein sequence ID" value="ENSOMEP00000016500.1"/>
    <property type="gene ID" value="ENSOMEG00000018142.1"/>
</dbReference>
<dbReference type="SMART" id="SM00511">
    <property type="entry name" value="ORANGE"/>
    <property type="match status" value="1"/>
</dbReference>
<dbReference type="SUPFAM" id="SSF158457">
    <property type="entry name" value="Orange domain-like"/>
    <property type="match status" value="1"/>
</dbReference>
<keyword evidence="6" id="KW-0238">DNA-binding</keyword>
<evidence type="ECO:0000256" key="6">
    <source>
        <dbReference type="ARBA" id="ARBA00023125"/>
    </source>
</evidence>
<comment type="subcellular location">
    <subcellularLocation>
        <location evidence="1">Nucleus</location>
    </subcellularLocation>
</comment>
<dbReference type="Gene3D" id="4.10.280.10">
    <property type="entry name" value="Helix-loop-helix DNA-binding domain"/>
    <property type="match status" value="1"/>
</dbReference>
<dbReference type="OrthoDB" id="6371181at2759"/>
<evidence type="ECO:0000256" key="2">
    <source>
        <dbReference type="ARBA" id="ARBA00022473"/>
    </source>
</evidence>
<keyword evidence="14" id="KW-1185">Reference proteome</keyword>
<proteinExistence type="inferred from homology"/>
<evidence type="ECO:0000313" key="13">
    <source>
        <dbReference type="Ensembl" id="ENSOMEP00000016500.1"/>
    </source>
</evidence>
<accession>A0A3B3CG01</accession>
<keyword evidence="2" id="KW-0217">Developmental protein</keyword>
<dbReference type="GO" id="GO:0035912">
    <property type="term" value="P:dorsal aorta morphogenesis"/>
    <property type="evidence" value="ECO:0007669"/>
    <property type="project" value="Ensembl"/>
</dbReference>
<dbReference type="PaxDb" id="30732-ENSOMEP00000016500"/>
<dbReference type="GO" id="GO:0045892">
    <property type="term" value="P:negative regulation of DNA-templated transcription"/>
    <property type="evidence" value="ECO:0007669"/>
    <property type="project" value="Ensembl"/>
</dbReference>
<evidence type="ECO:0000259" key="12">
    <source>
        <dbReference type="PROSITE" id="PS51054"/>
    </source>
</evidence>
<dbReference type="InterPro" id="IPR011598">
    <property type="entry name" value="bHLH_dom"/>
</dbReference>
<dbReference type="GeneTree" id="ENSGT00940000160636"/>
<dbReference type="GO" id="GO:0060038">
    <property type="term" value="P:cardiac muscle cell proliferation"/>
    <property type="evidence" value="ECO:0007669"/>
    <property type="project" value="Ensembl"/>
</dbReference>
<reference evidence="13" key="1">
    <citation type="submission" date="2025-08" db="UniProtKB">
        <authorList>
            <consortium name="Ensembl"/>
        </authorList>
    </citation>
    <scope>IDENTIFICATION</scope>
</reference>
<dbReference type="GO" id="GO:0060853">
    <property type="term" value="P:Notch signaling pathway involved in arterial endothelial cell fate commitment"/>
    <property type="evidence" value="ECO:0007669"/>
    <property type="project" value="Ensembl"/>
</dbReference>
<keyword evidence="3" id="KW-0678">Repressor</keyword>
<dbReference type="FunFam" id="4.10.280.10:FF:000012">
    <property type="entry name" value="hairy/enhancer-of-split related with YRPW motif protein 1"/>
    <property type="match status" value="1"/>
</dbReference>
<dbReference type="InterPro" id="IPR036638">
    <property type="entry name" value="HLH_DNA-bd_sf"/>
</dbReference>
<feature type="region of interest" description="Disordered" evidence="10">
    <location>
        <begin position="241"/>
        <end position="264"/>
    </location>
</feature>
<evidence type="ECO:0000256" key="10">
    <source>
        <dbReference type="SAM" id="MobiDB-lite"/>
    </source>
</evidence>
<dbReference type="STRING" id="30732.ENSOMEP00000016500"/>
<keyword evidence="7" id="KW-0804">Transcription</keyword>
<sequence>MKRPRADCSPVESDVDETIREGKQQIFSGSVKSSFVRCASPTTTTQAMARKRRRGIIEKRRRDRINSSLSELRSLVPTASEKQGSSKLEKVEILQMTVDHLKMLQAAAGAGNLDGPALALDFLSLGFRECVTEVSRFLGAVEGLDPSSPLHSRLLSHLTSCSTQRDTAALKAASHQHPHPYPLPPPPWAVAALRPLPYGLGGLADSSSSPLPALPLSSSFPFTLHGGFPVLSSFACTAVPSPSSQTSLSSGKPYRPWGTEVGAL</sequence>
<dbReference type="GeneID" id="112158457"/>
<evidence type="ECO:0000259" key="11">
    <source>
        <dbReference type="PROSITE" id="PS50888"/>
    </source>
</evidence>
<dbReference type="PROSITE" id="PS51054">
    <property type="entry name" value="ORANGE"/>
    <property type="match status" value="1"/>
</dbReference>
<dbReference type="GO" id="GO:0046983">
    <property type="term" value="F:protein dimerization activity"/>
    <property type="evidence" value="ECO:0007669"/>
    <property type="project" value="InterPro"/>
</dbReference>
<organism evidence="13 14">
    <name type="scientific">Oryzias melastigma</name>
    <name type="common">Marine medaka</name>
    <dbReference type="NCBI Taxonomy" id="30732"/>
    <lineage>
        <taxon>Eukaryota</taxon>
        <taxon>Metazoa</taxon>
        <taxon>Chordata</taxon>
        <taxon>Craniata</taxon>
        <taxon>Vertebrata</taxon>
        <taxon>Euteleostomi</taxon>
        <taxon>Actinopterygii</taxon>
        <taxon>Neopterygii</taxon>
        <taxon>Teleostei</taxon>
        <taxon>Neoteleostei</taxon>
        <taxon>Acanthomorphata</taxon>
        <taxon>Ovalentaria</taxon>
        <taxon>Atherinomorphae</taxon>
        <taxon>Beloniformes</taxon>
        <taxon>Adrianichthyidae</taxon>
        <taxon>Oryziinae</taxon>
        <taxon>Oryzias</taxon>
    </lineage>
</organism>
<dbReference type="AlphaFoldDB" id="A0A3B3CG01"/>
<dbReference type="GO" id="GO:0005634">
    <property type="term" value="C:nucleus"/>
    <property type="evidence" value="ECO:0007669"/>
    <property type="project" value="UniProtKB-SubCell"/>
</dbReference>
<dbReference type="Proteomes" id="UP000261560">
    <property type="component" value="Unplaced"/>
</dbReference>
<keyword evidence="8" id="KW-0539">Nucleus</keyword>
<dbReference type="RefSeq" id="XP_024147613.1">
    <property type="nucleotide sequence ID" value="XM_024291845.2"/>
</dbReference>
<reference evidence="13" key="2">
    <citation type="submission" date="2025-09" db="UniProtKB">
        <authorList>
            <consortium name="Ensembl"/>
        </authorList>
    </citation>
    <scope>IDENTIFICATION</scope>
</reference>
<dbReference type="SUPFAM" id="SSF47459">
    <property type="entry name" value="HLH, helix-loop-helix DNA-binding domain"/>
    <property type="match status" value="1"/>
</dbReference>
<dbReference type="Pfam" id="PF07527">
    <property type="entry name" value="Hairy_orange"/>
    <property type="match status" value="1"/>
</dbReference>
<evidence type="ECO:0000256" key="9">
    <source>
        <dbReference type="ARBA" id="ARBA00038262"/>
    </source>
</evidence>
<keyword evidence="5" id="KW-0805">Transcription regulation</keyword>